<evidence type="ECO:0000313" key="2">
    <source>
        <dbReference type="EMBL" id="KAK7033199.1"/>
    </source>
</evidence>
<gene>
    <name evidence="2" type="ORF">R3P38DRAFT_2921307</name>
</gene>
<keyword evidence="1" id="KW-0472">Membrane</keyword>
<sequence length="230" mass="24576">MNYLKLDRASALLRIRRNSFALLLIAVLSILIPTIPALPTALTVVLYNPKSSWHSIYSSFCILEVGAVVVFSLNILQGLYAVKYPRAPPPPSPTPAKSKAIRPSTQTPKRAAAAFRLSPNSSPQLQKSFSSFSASASALHSQSPNASKSSLSGYPVSPASTPSKVLSYSIPPSSVSSSTSTFLSSSSINTPSPILATYLGKHGGDHTARSFDGAFLEEIRRQHQDDSDEE</sequence>
<evidence type="ECO:0000256" key="1">
    <source>
        <dbReference type="SAM" id="Phobius"/>
    </source>
</evidence>
<feature type="transmembrane region" description="Helical" evidence="1">
    <location>
        <begin position="20"/>
        <end position="44"/>
    </location>
</feature>
<feature type="transmembrane region" description="Helical" evidence="1">
    <location>
        <begin position="56"/>
        <end position="76"/>
    </location>
</feature>
<keyword evidence="1" id="KW-0812">Transmembrane</keyword>
<evidence type="ECO:0000313" key="3">
    <source>
        <dbReference type="Proteomes" id="UP001362999"/>
    </source>
</evidence>
<dbReference type="AlphaFoldDB" id="A0AAW0C2L4"/>
<reference evidence="2 3" key="1">
    <citation type="journal article" date="2024" name="J Genomics">
        <title>Draft genome sequencing and assembly of Favolaschia claudopus CIRM-BRFM 2984 isolated from oak limbs.</title>
        <authorList>
            <person name="Navarro D."/>
            <person name="Drula E."/>
            <person name="Chaduli D."/>
            <person name="Cazenave R."/>
            <person name="Ahrendt S."/>
            <person name="Wang J."/>
            <person name="Lipzen A."/>
            <person name="Daum C."/>
            <person name="Barry K."/>
            <person name="Grigoriev I.V."/>
            <person name="Favel A."/>
            <person name="Rosso M.N."/>
            <person name="Martin F."/>
        </authorList>
    </citation>
    <scope>NUCLEOTIDE SEQUENCE [LARGE SCALE GENOMIC DNA]</scope>
    <source>
        <strain evidence="2 3">CIRM-BRFM 2984</strain>
    </source>
</reference>
<organism evidence="2 3">
    <name type="scientific">Favolaschia claudopus</name>
    <dbReference type="NCBI Taxonomy" id="2862362"/>
    <lineage>
        <taxon>Eukaryota</taxon>
        <taxon>Fungi</taxon>
        <taxon>Dikarya</taxon>
        <taxon>Basidiomycota</taxon>
        <taxon>Agaricomycotina</taxon>
        <taxon>Agaricomycetes</taxon>
        <taxon>Agaricomycetidae</taxon>
        <taxon>Agaricales</taxon>
        <taxon>Marasmiineae</taxon>
        <taxon>Mycenaceae</taxon>
        <taxon>Favolaschia</taxon>
    </lineage>
</organism>
<keyword evidence="1" id="KW-1133">Transmembrane helix</keyword>
<keyword evidence="3" id="KW-1185">Reference proteome</keyword>
<accession>A0AAW0C2L4</accession>
<comment type="caution">
    <text evidence="2">The sequence shown here is derived from an EMBL/GenBank/DDBJ whole genome shotgun (WGS) entry which is preliminary data.</text>
</comment>
<dbReference type="Proteomes" id="UP001362999">
    <property type="component" value="Unassembled WGS sequence"/>
</dbReference>
<name>A0AAW0C2L4_9AGAR</name>
<protein>
    <submittedName>
        <fullName evidence="2">Uncharacterized protein</fullName>
    </submittedName>
</protein>
<dbReference type="EMBL" id="JAWWNJ010000023">
    <property type="protein sequence ID" value="KAK7033199.1"/>
    <property type="molecule type" value="Genomic_DNA"/>
</dbReference>
<proteinExistence type="predicted"/>